<reference evidence="1" key="1">
    <citation type="submission" date="2022-07" db="EMBL/GenBank/DDBJ databases">
        <title>Phylogenomic reconstructions and comparative analyses of Kickxellomycotina fungi.</title>
        <authorList>
            <person name="Reynolds N.K."/>
            <person name="Stajich J.E."/>
            <person name="Barry K."/>
            <person name="Grigoriev I.V."/>
            <person name="Crous P."/>
            <person name="Smith M.E."/>
        </authorList>
    </citation>
    <scope>NUCLEOTIDE SEQUENCE</scope>
    <source>
        <strain evidence="1">BCRC 34191</strain>
    </source>
</reference>
<keyword evidence="2" id="KW-1185">Reference proteome</keyword>
<dbReference type="EMBL" id="JANBUK010001091">
    <property type="protein sequence ID" value="KAJ2786168.1"/>
    <property type="molecule type" value="Genomic_DNA"/>
</dbReference>
<organism evidence="1 2">
    <name type="scientific">Coemansia linderi</name>
    <dbReference type="NCBI Taxonomy" id="2663919"/>
    <lineage>
        <taxon>Eukaryota</taxon>
        <taxon>Fungi</taxon>
        <taxon>Fungi incertae sedis</taxon>
        <taxon>Zoopagomycota</taxon>
        <taxon>Kickxellomycotina</taxon>
        <taxon>Kickxellomycetes</taxon>
        <taxon>Kickxellales</taxon>
        <taxon>Kickxellaceae</taxon>
        <taxon>Coemansia</taxon>
    </lineage>
</organism>
<evidence type="ECO:0000313" key="2">
    <source>
        <dbReference type="Proteomes" id="UP001140066"/>
    </source>
</evidence>
<proteinExistence type="predicted"/>
<accession>A0ACC1KCP8</accession>
<sequence length="464" mass="50832">MCLAILHSDGTLVQRDATGGDVVHESKVELGDGELVAAMEWIRCDASQVDESGGDEGRRSLEHYLPRLTSADRSKALPSHVNPSTEPLTAIIIVTAAGRVIVSLGGVFTLPVAGAPKELEAAAAEGSTYGVVNAKLNEKDHRLYVVFSVQPSPAAESARLVVCALNMPLFTQTSGDLSRFTMLFARLSGLCLYLESALDVLIKESEARAETASRAMLLDSLESVLRDHGVDEVTSPEAELIRLVVSGRASESVSQFLLSKMKAAKLSSWESAGRLGAVAIVRVVYQHIQPAIERAILAISEIQPIIGDWANTLTDGSGQLAGASQALERAIVVWGWLFARFEGFMAAVCEEQRENQEFADWASFAIDDLHWQNEGSRRVDNDDSEDGSRPVRPDFDYELLLRFIRSAFRRETDLVPVDRSLLRMLYGRRARTAGDKELLSAYINELFKAKGADVEHLEFVFHSE</sequence>
<dbReference type="Proteomes" id="UP001140066">
    <property type="component" value="Unassembled WGS sequence"/>
</dbReference>
<comment type="caution">
    <text evidence="1">The sequence shown here is derived from an EMBL/GenBank/DDBJ whole genome shotgun (WGS) entry which is preliminary data.</text>
</comment>
<feature type="non-terminal residue" evidence="1">
    <location>
        <position position="464"/>
    </location>
</feature>
<gene>
    <name evidence="1" type="ORF">GGI18_003298</name>
</gene>
<name>A0ACC1KCP8_9FUNG</name>
<protein>
    <submittedName>
        <fullName evidence="1">Uncharacterized protein</fullName>
    </submittedName>
</protein>
<evidence type="ECO:0000313" key="1">
    <source>
        <dbReference type="EMBL" id="KAJ2786168.1"/>
    </source>
</evidence>